<dbReference type="EMBL" id="LJZR01000005">
    <property type="protein sequence ID" value="KPQ36589.1"/>
    <property type="molecule type" value="Genomic_DNA"/>
</dbReference>
<proteinExistence type="predicted"/>
<dbReference type="AlphaFoldDB" id="A0A0P8DIK4"/>
<protein>
    <recommendedName>
        <fullName evidence="3">DUF3102 domain-containing protein</fullName>
    </recommendedName>
</protein>
<dbReference type="InterPro" id="IPR021451">
    <property type="entry name" value="DUF3102"/>
</dbReference>
<dbReference type="Proteomes" id="UP000050465">
    <property type="component" value="Unassembled WGS sequence"/>
</dbReference>
<evidence type="ECO:0008006" key="3">
    <source>
        <dbReference type="Google" id="ProtNLM"/>
    </source>
</evidence>
<dbReference type="Pfam" id="PF11300">
    <property type="entry name" value="DUF3102"/>
    <property type="match status" value="1"/>
</dbReference>
<evidence type="ECO:0000313" key="1">
    <source>
        <dbReference type="EMBL" id="KPQ36589.1"/>
    </source>
</evidence>
<comment type="caution">
    <text evidence="1">The sequence shown here is derived from an EMBL/GenBank/DDBJ whole genome shotgun (WGS) entry which is preliminary data.</text>
</comment>
<reference evidence="1 2" key="1">
    <citation type="submission" date="2015-09" db="EMBL/GenBank/DDBJ databases">
        <title>Identification and resolution of microdiversity through metagenomic sequencing of parallel consortia.</title>
        <authorList>
            <person name="Nelson W.C."/>
            <person name="Romine M.F."/>
            <person name="Lindemann S.R."/>
        </authorList>
    </citation>
    <scope>NUCLEOTIDE SEQUENCE [LARGE SCALE GENOMIC DNA]</scope>
    <source>
        <strain evidence="1">Ana</strain>
    </source>
</reference>
<dbReference type="STRING" id="1666911.HLUCCA11_05335"/>
<sequence>MARSAKSAPITALFDYDSLEVGQRSIVQQRTGEIRERLRRSAQDVWEIGQKLADVRSRLKYGQFLTWIKAEFGWSQRTAYNFINVYETFGDRFANLAKVNIATSLLYQLASPSVPEELREQILRAAEQGDTMTAQELRDTIQKRRLKAAARKDKKQYKQTAAELANHQAANSPGAHSIERITNGLEIITVVAQPADDEPSEAATQPGQDRRAKAAKALSPELAIHEGWYQLAGQHLLFCGDTATQVFAAWAPLAKLAIAVTGNDWAHDWLIDQAENVVVLPTAQYSDDKLKQLLKLLSNPGDVVIFPWLPDPNMLASAHRLGRTVYAGEENVEKCQQAVNASKLSVTPIESHYVAELVG</sequence>
<organism evidence="1 2">
    <name type="scientific">Phormidesmis priestleyi Ana</name>
    <dbReference type="NCBI Taxonomy" id="1666911"/>
    <lineage>
        <taxon>Bacteria</taxon>
        <taxon>Bacillati</taxon>
        <taxon>Cyanobacteriota</taxon>
        <taxon>Cyanophyceae</taxon>
        <taxon>Leptolyngbyales</taxon>
        <taxon>Leptolyngbyaceae</taxon>
        <taxon>Phormidesmis</taxon>
    </lineage>
</organism>
<dbReference type="PATRIC" id="fig|1666911.3.peg.3268"/>
<evidence type="ECO:0000313" key="2">
    <source>
        <dbReference type="Proteomes" id="UP000050465"/>
    </source>
</evidence>
<accession>A0A0P8DIK4</accession>
<gene>
    <name evidence="1" type="ORF">HLUCCA11_05335</name>
</gene>
<name>A0A0P8DIK4_9CYAN</name>